<reference evidence="2" key="1">
    <citation type="journal article" date="2022" name="Int. J. Mol. Sci.">
        <title>Draft Genome of Tanacetum Coccineum: Genomic Comparison of Closely Related Tanacetum-Family Plants.</title>
        <authorList>
            <person name="Yamashiro T."/>
            <person name="Shiraishi A."/>
            <person name="Nakayama K."/>
            <person name="Satake H."/>
        </authorList>
    </citation>
    <scope>NUCLEOTIDE SEQUENCE</scope>
</reference>
<comment type="caution">
    <text evidence="2">The sequence shown here is derived from an EMBL/GenBank/DDBJ whole genome shotgun (WGS) entry which is preliminary data.</text>
</comment>
<dbReference type="Proteomes" id="UP001151760">
    <property type="component" value="Unassembled WGS sequence"/>
</dbReference>
<reference evidence="2" key="2">
    <citation type="submission" date="2022-01" db="EMBL/GenBank/DDBJ databases">
        <authorList>
            <person name="Yamashiro T."/>
            <person name="Shiraishi A."/>
            <person name="Satake H."/>
            <person name="Nakayama K."/>
        </authorList>
    </citation>
    <scope>NUCLEOTIDE SEQUENCE</scope>
</reference>
<feature type="compositionally biased region" description="Basic residues" evidence="1">
    <location>
        <begin position="130"/>
        <end position="150"/>
    </location>
</feature>
<evidence type="ECO:0000256" key="1">
    <source>
        <dbReference type="SAM" id="MobiDB-lite"/>
    </source>
</evidence>
<proteinExistence type="predicted"/>
<organism evidence="2 3">
    <name type="scientific">Tanacetum coccineum</name>
    <dbReference type="NCBI Taxonomy" id="301880"/>
    <lineage>
        <taxon>Eukaryota</taxon>
        <taxon>Viridiplantae</taxon>
        <taxon>Streptophyta</taxon>
        <taxon>Embryophyta</taxon>
        <taxon>Tracheophyta</taxon>
        <taxon>Spermatophyta</taxon>
        <taxon>Magnoliopsida</taxon>
        <taxon>eudicotyledons</taxon>
        <taxon>Gunneridae</taxon>
        <taxon>Pentapetalae</taxon>
        <taxon>asterids</taxon>
        <taxon>campanulids</taxon>
        <taxon>Asterales</taxon>
        <taxon>Asteraceae</taxon>
        <taxon>Asteroideae</taxon>
        <taxon>Anthemideae</taxon>
        <taxon>Anthemidinae</taxon>
        <taxon>Tanacetum</taxon>
    </lineage>
</organism>
<feature type="compositionally biased region" description="Low complexity" evidence="1">
    <location>
        <begin position="155"/>
        <end position="164"/>
    </location>
</feature>
<gene>
    <name evidence="2" type="ORF">Tco_1093273</name>
</gene>
<name>A0ABQ5IDI9_9ASTR</name>
<feature type="region of interest" description="Disordered" evidence="1">
    <location>
        <begin position="130"/>
        <end position="173"/>
    </location>
</feature>
<protein>
    <submittedName>
        <fullName evidence="2">Uncharacterized protein</fullName>
    </submittedName>
</protein>
<evidence type="ECO:0000313" key="3">
    <source>
        <dbReference type="Proteomes" id="UP001151760"/>
    </source>
</evidence>
<evidence type="ECO:0000313" key="2">
    <source>
        <dbReference type="EMBL" id="GJT97755.1"/>
    </source>
</evidence>
<sequence length="214" mass="25144">MPSKYQQDYKKTRAYAQKICNDPNMSEQLKDIYRALESRYVHEGITIDPTFYQDLSDESVAKFTNIETGRPYNLAYFIIMRMYYFRDRFEKILPYGMILTHFFKNIKANIENHPFGDRYILVPRKMSFLKAKKPKQPPPKRTKSLGKSKRAQLPSSSSSKSTSSDNEDLSSTKLSPRSFYKALPIRENMLDDQKETRGMFKNMARALHKFAMML</sequence>
<keyword evidence="3" id="KW-1185">Reference proteome</keyword>
<accession>A0ABQ5IDI9</accession>
<dbReference type="EMBL" id="BQNB010020609">
    <property type="protein sequence ID" value="GJT97755.1"/>
    <property type="molecule type" value="Genomic_DNA"/>
</dbReference>